<evidence type="ECO:0000256" key="1">
    <source>
        <dbReference type="ARBA" id="ARBA00004123"/>
    </source>
</evidence>
<keyword evidence="11" id="KW-1185">Reference proteome</keyword>
<feature type="compositionally biased region" description="Gly residues" evidence="8">
    <location>
        <begin position="178"/>
        <end position="188"/>
    </location>
</feature>
<feature type="compositionally biased region" description="Polar residues" evidence="8">
    <location>
        <begin position="522"/>
        <end position="532"/>
    </location>
</feature>
<feature type="compositionally biased region" description="Acidic residues" evidence="8">
    <location>
        <begin position="549"/>
        <end position="577"/>
    </location>
</feature>
<evidence type="ECO:0000256" key="7">
    <source>
        <dbReference type="PROSITE-ProRule" id="PRU01140"/>
    </source>
</evidence>
<dbReference type="AlphaFoldDB" id="A0A3Q2CHR4"/>
<evidence type="ECO:0000313" key="11">
    <source>
        <dbReference type="Proteomes" id="UP000265020"/>
    </source>
</evidence>
<feature type="domain" description="C2H2 AKAP95-type" evidence="9">
    <location>
        <begin position="433"/>
        <end position="456"/>
    </location>
</feature>
<evidence type="ECO:0000256" key="3">
    <source>
        <dbReference type="ARBA" id="ARBA00022737"/>
    </source>
</evidence>
<dbReference type="Ensembl" id="ENSCVAT00000007865.1">
    <property type="protein sequence ID" value="ENSCVAP00000004728.1"/>
    <property type="gene ID" value="ENSCVAG00000006088.1"/>
</dbReference>
<feature type="region of interest" description="Disordered" evidence="8">
    <location>
        <begin position="173"/>
        <end position="316"/>
    </location>
</feature>
<evidence type="ECO:0000256" key="5">
    <source>
        <dbReference type="ARBA" id="ARBA00022833"/>
    </source>
</evidence>
<feature type="compositionally biased region" description="Gly residues" evidence="8">
    <location>
        <begin position="198"/>
        <end position="225"/>
    </location>
</feature>
<feature type="region of interest" description="Disordered" evidence="8">
    <location>
        <begin position="520"/>
        <end position="608"/>
    </location>
</feature>
<dbReference type="PANTHER" id="PTHR12190">
    <property type="entry name" value="A-KINASE ANCHOR PROTEIN AKAP 8"/>
    <property type="match status" value="1"/>
</dbReference>
<sequence>MRLFAFHSAGYSSWGGGNSGNRGSGGFDMYGGGYKDSGLGGYGGGGSGGGGHMKRGPSGGSLSSSGADAVIAKINQRLDMLTQLEGGFRGPRGDRFDEYESFDSRSSGHSSSRDLYRSGSGSYGFGDDRGDNMLMNQRGGSGFGGGIGLGGGGGFDSPSSSFGVAKMRQNMRDSFASGQGGGSGGWVGAGRRSPRRGGSAGARGPGGGGGGGQSHRGHSPGGGRGKLPSLLSNRMYPESGGFQGSAPGPQDFPGRHFGGGPRGGRQRGRKRPLIKQQVKPQRDGQKKRKQTPTGTDEPESKMNKTEGEETEGTQGTSKSVFGSVCFELMVCEREQLMFACSVCKFRSFYKEEMDAHLESRFHKDHFKFLSNQLSKPTTDFLQEYMLNKFKKTAERVSQLENQSATICQIYREQDLTRELGMEHFMKKVEAAHCGACDIFIPMQPHLIQKHIKSPDHNYNRKGMMEQSKRSSLSVARSILNHKLIGKKLESYLKGENPFTGNQDEHDPEDSAAMDVSELEMTGETTENQQENPQAKDESMAEGENVGEAAETENVEGEAAQEENAEGENAEAAQEEEQSAVAFAEEGGEENMEQQEIQEGGEQENHGEEGFIIGEEEEGYIVHDEGEEGFHDEQEAAEECQE</sequence>
<feature type="region of interest" description="Disordered" evidence="8">
    <location>
        <begin position="46"/>
        <end position="65"/>
    </location>
</feature>
<feature type="compositionally biased region" description="Basic and acidic residues" evidence="8">
    <location>
        <begin position="298"/>
        <end position="307"/>
    </location>
</feature>
<reference evidence="10" key="2">
    <citation type="submission" date="2025-09" db="UniProtKB">
        <authorList>
            <consortium name="Ensembl"/>
        </authorList>
    </citation>
    <scope>IDENTIFICATION</scope>
</reference>
<proteinExistence type="inferred from homology"/>
<accession>A0A3Q2CHR4</accession>
<keyword evidence="6" id="KW-0539">Nucleus</keyword>
<evidence type="ECO:0000256" key="2">
    <source>
        <dbReference type="ARBA" id="ARBA00022723"/>
    </source>
</evidence>
<reference evidence="10" key="1">
    <citation type="submission" date="2025-08" db="UniProtKB">
        <authorList>
            <consortium name="Ensembl"/>
        </authorList>
    </citation>
    <scope>IDENTIFICATION</scope>
</reference>
<evidence type="ECO:0000256" key="4">
    <source>
        <dbReference type="ARBA" id="ARBA00022771"/>
    </source>
</evidence>
<feature type="compositionally biased region" description="Basic residues" evidence="8">
    <location>
        <begin position="264"/>
        <end position="273"/>
    </location>
</feature>
<name>A0A3Q2CHR4_CYPVA</name>
<protein>
    <submittedName>
        <fullName evidence="10">A kinase (PRKA) anchor protein 8-like</fullName>
    </submittedName>
</protein>
<keyword evidence="4 7" id="KW-0863">Zinc-finger</keyword>
<comment type="similarity">
    <text evidence="7">Belongs to the AKAP95 family.</text>
</comment>
<comment type="subcellular location">
    <subcellularLocation>
        <location evidence="1">Nucleus</location>
    </subcellularLocation>
</comment>
<dbReference type="Proteomes" id="UP000265020">
    <property type="component" value="Unassembled WGS sequence"/>
</dbReference>
<organism evidence="10 11">
    <name type="scientific">Cyprinodon variegatus</name>
    <name type="common">Sheepshead minnow</name>
    <dbReference type="NCBI Taxonomy" id="28743"/>
    <lineage>
        <taxon>Eukaryota</taxon>
        <taxon>Metazoa</taxon>
        <taxon>Chordata</taxon>
        <taxon>Craniata</taxon>
        <taxon>Vertebrata</taxon>
        <taxon>Euteleostomi</taxon>
        <taxon>Actinopterygii</taxon>
        <taxon>Neopterygii</taxon>
        <taxon>Teleostei</taxon>
        <taxon>Neoteleostei</taxon>
        <taxon>Acanthomorphata</taxon>
        <taxon>Ovalentaria</taxon>
        <taxon>Atherinomorphae</taxon>
        <taxon>Cyprinodontiformes</taxon>
        <taxon>Cyprinodontidae</taxon>
        <taxon>Cyprinodon</taxon>
    </lineage>
</organism>
<feature type="region of interest" description="Disordered" evidence="8">
    <location>
        <begin position="85"/>
        <end position="118"/>
    </location>
</feature>
<evidence type="ECO:0000313" key="10">
    <source>
        <dbReference type="Ensembl" id="ENSCVAP00000004728.1"/>
    </source>
</evidence>
<dbReference type="InterPro" id="IPR007071">
    <property type="entry name" value="AKAP95"/>
</dbReference>
<dbReference type="PROSITE" id="PS51799">
    <property type="entry name" value="ZF_C2H2_AKAP95"/>
    <property type="match status" value="2"/>
</dbReference>
<keyword evidence="3" id="KW-0677">Repeat</keyword>
<dbReference type="Pfam" id="PF04988">
    <property type="entry name" value="AKAP95"/>
    <property type="match status" value="1"/>
</dbReference>
<dbReference type="GO" id="GO:0008270">
    <property type="term" value="F:zinc ion binding"/>
    <property type="evidence" value="ECO:0007669"/>
    <property type="project" value="UniProtKB-KW"/>
</dbReference>
<dbReference type="InterPro" id="IPR034736">
    <property type="entry name" value="ZF_C2H2_AKAP95"/>
</dbReference>
<evidence type="ECO:0000256" key="6">
    <source>
        <dbReference type="ARBA" id="ARBA00023242"/>
    </source>
</evidence>
<feature type="domain" description="C2H2 AKAP95-type" evidence="9">
    <location>
        <begin position="340"/>
        <end position="362"/>
    </location>
</feature>
<evidence type="ECO:0000259" key="9">
    <source>
        <dbReference type="PROSITE" id="PS51799"/>
    </source>
</evidence>
<keyword evidence="5" id="KW-0862">Zinc</keyword>
<keyword evidence="2" id="KW-0479">Metal-binding</keyword>
<dbReference type="GO" id="GO:0003677">
    <property type="term" value="F:DNA binding"/>
    <property type="evidence" value="ECO:0007669"/>
    <property type="project" value="InterPro"/>
</dbReference>
<evidence type="ECO:0000256" key="8">
    <source>
        <dbReference type="SAM" id="MobiDB-lite"/>
    </source>
</evidence>
<dbReference type="GO" id="GO:0005634">
    <property type="term" value="C:nucleus"/>
    <property type="evidence" value="ECO:0007669"/>
    <property type="project" value="UniProtKB-SubCell"/>
</dbReference>
<dbReference type="PANTHER" id="PTHR12190:SF4">
    <property type="entry name" value="A-KINASE ANCHOR PROTEIN 8-LIKE"/>
    <property type="match status" value="1"/>
</dbReference>
<dbReference type="GeneTree" id="ENSGT00530000063777"/>